<dbReference type="Pfam" id="PF01245">
    <property type="entry name" value="Ribosomal_L19"/>
    <property type="match status" value="1"/>
</dbReference>
<comment type="caution">
    <text evidence="4">The sequence shown here is derived from an EMBL/GenBank/DDBJ whole genome shotgun (WGS) entry which is preliminary data.</text>
</comment>
<dbReference type="EMBL" id="QGNW01000011">
    <property type="protein sequence ID" value="RVX18622.1"/>
    <property type="molecule type" value="Genomic_DNA"/>
</dbReference>
<evidence type="ECO:0000256" key="2">
    <source>
        <dbReference type="ARBA" id="ARBA00022980"/>
    </source>
</evidence>
<name>A0A438KBN1_VITVI</name>
<accession>A0A438KBN1</accession>
<keyword evidence="3" id="KW-0687">Ribonucleoprotein</keyword>
<dbReference type="InterPro" id="IPR001857">
    <property type="entry name" value="Ribosomal_bL19"/>
</dbReference>
<sequence length="325" mass="35757">MQSFRGGIRSKIVHFKLATRLCSFETNDGVVAVANLCGKSFDSSIRKFTSRSSLPLQSKFGSQAEFFTPSGSLLDRSSRSGLFQWTAAMPTFPSRCITTTVNPISASQDSSAAPVSDLAPRIKFKRLDKTSKHIMQACFILSTVGINSNTFQILDKEAVEEVRAKREIPEIKPGYIVQLKVEVPENKRRTSVLKGIVIARRNAGLNTTFRLRRLVAGVGVESLFPLLHMVDKMAKMAKMSKMSSESEEWSNLKGKSQKPVASLAAALDGNCTNNSAFRPFTPCPMLQFIIVVRTELNSLLYWLSQGGDVPQNGLIPPLIKPRPSG</sequence>
<dbReference type="GO" id="GO:1990904">
    <property type="term" value="C:ribonucleoprotein complex"/>
    <property type="evidence" value="ECO:0007669"/>
    <property type="project" value="UniProtKB-KW"/>
</dbReference>
<dbReference type="PANTHER" id="PTHR15680">
    <property type="entry name" value="RIBOSOMAL PROTEIN L19"/>
    <property type="match status" value="1"/>
</dbReference>
<dbReference type="Proteomes" id="UP000288805">
    <property type="component" value="Unassembled WGS sequence"/>
</dbReference>
<proteinExistence type="inferred from homology"/>
<protein>
    <submittedName>
        <fullName evidence="4">50S ribosomal protein L19, chloroplastic</fullName>
    </submittedName>
</protein>
<evidence type="ECO:0000313" key="5">
    <source>
        <dbReference type="Proteomes" id="UP000288805"/>
    </source>
</evidence>
<evidence type="ECO:0000256" key="3">
    <source>
        <dbReference type="ARBA" id="ARBA00023274"/>
    </source>
</evidence>
<dbReference type="GO" id="GO:0003735">
    <property type="term" value="F:structural constituent of ribosome"/>
    <property type="evidence" value="ECO:0007669"/>
    <property type="project" value="InterPro"/>
</dbReference>
<dbReference type="GO" id="GO:0005840">
    <property type="term" value="C:ribosome"/>
    <property type="evidence" value="ECO:0007669"/>
    <property type="project" value="UniProtKB-KW"/>
</dbReference>
<dbReference type="GO" id="GO:0006412">
    <property type="term" value="P:translation"/>
    <property type="evidence" value="ECO:0007669"/>
    <property type="project" value="InterPro"/>
</dbReference>
<reference evidence="4 5" key="1">
    <citation type="journal article" date="2018" name="PLoS Genet.">
        <title>Population sequencing reveals clonal diversity and ancestral inbreeding in the grapevine cultivar Chardonnay.</title>
        <authorList>
            <person name="Roach M.J."/>
            <person name="Johnson D.L."/>
            <person name="Bohlmann J."/>
            <person name="van Vuuren H.J."/>
            <person name="Jones S.J."/>
            <person name="Pretorius I.S."/>
            <person name="Schmidt S.A."/>
            <person name="Borneman A.R."/>
        </authorList>
    </citation>
    <scope>NUCLEOTIDE SEQUENCE [LARGE SCALE GENOMIC DNA]</scope>
    <source>
        <strain evidence="5">cv. Chardonnay</strain>
        <tissue evidence="4">Leaf</tissue>
    </source>
</reference>
<dbReference type="Gene3D" id="2.30.30.790">
    <property type="match status" value="1"/>
</dbReference>
<organism evidence="4 5">
    <name type="scientific">Vitis vinifera</name>
    <name type="common">Grape</name>
    <dbReference type="NCBI Taxonomy" id="29760"/>
    <lineage>
        <taxon>Eukaryota</taxon>
        <taxon>Viridiplantae</taxon>
        <taxon>Streptophyta</taxon>
        <taxon>Embryophyta</taxon>
        <taxon>Tracheophyta</taxon>
        <taxon>Spermatophyta</taxon>
        <taxon>Magnoliopsida</taxon>
        <taxon>eudicotyledons</taxon>
        <taxon>Gunneridae</taxon>
        <taxon>Pentapetalae</taxon>
        <taxon>rosids</taxon>
        <taxon>Vitales</taxon>
        <taxon>Vitaceae</taxon>
        <taxon>Viteae</taxon>
        <taxon>Vitis</taxon>
    </lineage>
</organism>
<dbReference type="SUPFAM" id="SSF50104">
    <property type="entry name" value="Translation proteins SH3-like domain"/>
    <property type="match status" value="1"/>
</dbReference>
<gene>
    <name evidence="4" type="primary">RPL19_2</name>
    <name evidence="4" type="ORF">CK203_006352</name>
</gene>
<dbReference type="InterPro" id="IPR038657">
    <property type="entry name" value="Ribosomal_bL19_sf"/>
</dbReference>
<dbReference type="InterPro" id="IPR008991">
    <property type="entry name" value="Translation_prot_SH3-like_sf"/>
</dbReference>
<evidence type="ECO:0000256" key="1">
    <source>
        <dbReference type="ARBA" id="ARBA00005781"/>
    </source>
</evidence>
<comment type="similarity">
    <text evidence="1">Belongs to the bacterial ribosomal protein bL19 family.</text>
</comment>
<keyword evidence="2 4" id="KW-0689">Ribosomal protein</keyword>
<dbReference type="AlphaFoldDB" id="A0A438KBN1"/>
<evidence type="ECO:0000313" key="4">
    <source>
        <dbReference type="EMBL" id="RVX18622.1"/>
    </source>
</evidence>
<dbReference type="PANTHER" id="PTHR15680:SF9">
    <property type="entry name" value="LARGE RIBOSOMAL SUBUNIT PROTEIN BL19M"/>
    <property type="match status" value="1"/>
</dbReference>